<dbReference type="InterPro" id="IPR045322">
    <property type="entry name" value="HECTD1/TRIP12-like"/>
</dbReference>
<dbReference type="SUPFAM" id="SSF48403">
    <property type="entry name" value="Ankyrin repeat"/>
    <property type="match status" value="1"/>
</dbReference>
<dbReference type="SMART" id="SM00119">
    <property type="entry name" value="HECTc"/>
    <property type="match status" value="1"/>
</dbReference>
<evidence type="ECO:0000313" key="8">
    <source>
        <dbReference type="Proteomes" id="UP000037460"/>
    </source>
</evidence>
<protein>
    <submittedName>
        <fullName evidence="7">Protein hecd-1</fullName>
    </submittedName>
</protein>
<dbReference type="Gene3D" id="3.90.1750.10">
    <property type="entry name" value="Hect, E3 ligase catalytic domains"/>
    <property type="match status" value="1"/>
</dbReference>
<name>A0A0M0JN96_9EUKA</name>
<reference evidence="8" key="1">
    <citation type="journal article" date="2015" name="PLoS Genet.">
        <title>Genome Sequence and Transcriptome Analyses of Chrysochromulina tobin: Metabolic Tools for Enhanced Algal Fitness in the Prominent Order Prymnesiales (Haptophyceae).</title>
        <authorList>
            <person name="Hovde B.T."/>
            <person name="Deodato C.R."/>
            <person name="Hunsperger H.M."/>
            <person name="Ryken S.A."/>
            <person name="Yost W."/>
            <person name="Jha R.K."/>
            <person name="Patterson J."/>
            <person name="Monnat R.J. Jr."/>
            <person name="Barlow S.B."/>
            <person name="Starkenburg S.R."/>
            <person name="Cattolico R.A."/>
        </authorList>
    </citation>
    <scope>NUCLEOTIDE SEQUENCE</scope>
    <source>
        <strain evidence="8">CCMP291</strain>
    </source>
</reference>
<keyword evidence="2 4" id="KW-0833">Ubl conjugation pathway</keyword>
<dbReference type="PANTHER" id="PTHR45670">
    <property type="entry name" value="E3 UBIQUITIN-PROTEIN LIGASE TRIP12"/>
    <property type="match status" value="1"/>
</dbReference>
<evidence type="ECO:0000256" key="5">
    <source>
        <dbReference type="SAM" id="MobiDB-lite"/>
    </source>
</evidence>
<feature type="repeat" description="ANK" evidence="3">
    <location>
        <begin position="237"/>
        <end position="269"/>
    </location>
</feature>
<evidence type="ECO:0000256" key="4">
    <source>
        <dbReference type="PROSITE-ProRule" id="PRU00104"/>
    </source>
</evidence>
<evidence type="ECO:0000256" key="2">
    <source>
        <dbReference type="ARBA" id="ARBA00022786"/>
    </source>
</evidence>
<dbReference type="Gene3D" id="3.30.2410.10">
    <property type="entry name" value="Hect, E3 ligase catalytic domain"/>
    <property type="match status" value="1"/>
</dbReference>
<dbReference type="OrthoDB" id="271273at2759"/>
<feature type="repeat" description="ANK" evidence="3">
    <location>
        <begin position="204"/>
        <end position="237"/>
    </location>
</feature>
<comment type="caution">
    <text evidence="7">The sequence shown here is derived from an EMBL/GenBank/DDBJ whole genome shotgun (WGS) entry which is preliminary data.</text>
</comment>
<evidence type="ECO:0000256" key="1">
    <source>
        <dbReference type="ARBA" id="ARBA00022679"/>
    </source>
</evidence>
<dbReference type="Pfam" id="PF12796">
    <property type="entry name" value="Ank_2"/>
    <property type="match status" value="1"/>
</dbReference>
<proteinExistence type="predicted"/>
<feature type="compositionally biased region" description="Low complexity" evidence="5">
    <location>
        <begin position="526"/>
        <end position="544"/>
    </location>
</feature>
<dbReference type="PROSITE" id="PS50088">
    <property type="entry name" value="ANK_REPEAT"/>
    <property type="match status" value="2"/>
</dbReference>
<keyword evidence="1" id="KW-0808">Transferase</keyword>
<sequence length="1743" mass="186479">MAGIRNDLDRLKSTNATISDASPFRTACRNIIAACRNSPLSLANYCREGTVPVLASSLIQVSSNSQLCTCVLEVALALTQQLLEVKEDDGDLTSRSDEVRYAVGESVMARRMDGDFGEGTVLDSLDDGMFLVMWHEEEVAAKLSGSELMPFGSGMGLSTERRQRVAPAFILNNFLTKTAIPSNDLSRVQMVVRDGADVNCTDGDGSSPLNLAVSHGASVALIQFLISRGAHVNFVGSSGSALQIAAIQDNVEVVRCLLAHGADPALVDLDAAADDAASVLRETLRESEQTPSASQRLLSEEEEEKAAAECFTCLLPALLSALSGAQSPKLHKRVLMVLSYAISLKPEDVVTLATRASSLLRAVPQSGTVPWLLDELANARPAELRQRWADFERAFGAGVGEAGGEALERLLALLHDTLAATEALPVHLYASSGDGAHSLKSLAEPLQICLHPLPAPAGGGSGGGDAAVPTALKLSIDALVRVGQLQQHILRTSPVADSAYEAFCTRLLGCVVEERALHSDQPPAAPASSSGAPYSPPGGASPAGWRPEPAPPFRRATVVGFRVATPLRLLLHTLAYDDRSEHEVVMATREYRITGRVDQRTLEELRSRSRAAAAAGGSTMVADPDSRIHTVVIECPEGLPVELFLDNVLSVVRRALRQAEPGVAPMSRGPSDEYGWRDRGWERGGAQFERAVAEKLRDTRRAAVARRQTKHEAETLVHRLHHTVMVTIEVDQTTLPAHEGGADHGAGGSSSPYALLTRVQGLVAADGPGGDGERRSERASGERPSGERESNAGAEGAQWRAATVVELSPAGPLSLVYDDGSFEEAVPGYRVRLVPQPESKQRSNPLAAIFMSFEFLSGREERGELDPSSRDTQPANLRRTLSAFHIGRSQPVGRVPREALEGPSLQHVPPFSLDSAGGGAAASAASPTVLRVHMDTSAEPGGTADEFDIAPMRLRVRFALGPSSGEVPAEPGLIFDEDATLLHALQVLRESTASGRAAALEPQELGYHPGVTCDRTGQSPIVGNRYKLRDENYDVCEAEYARMPPDEQQQYTLIPPPVVKEVEADLLSGRLEPEAVLRELRRATPGCELRLSDAATRVLAASYGSTLAPLCSATLMAVYREVSGAPRATPTGSKPIPSPAALSELRNELRRADVREGDFADVLLLLCLFARRLVVDGADEVSEAGSSPVAGAALVPGSGSADSADERARAALASSLLSAKLQRQLSDALAVSSGALPQWSRRLLERCPALFTARARMMHFRSSAFGVSRAMHWSQEAQVATVRSAYAEEIAALERARLEAELGNDHQGLAEVVEQQTEIEDRVGRERLGSLRSDIARVVRERLLPMAERLMALHASSRHALEIQFEGESGFGSGVTQNFYSATANELLKTAVHEQLPIWVCETSSGAHNGSSGVIGHSGELFPLPLPPGTPQARIAAVLERFRFLGRLTAKACRDSFIVPLPLSRHFLHLVRGGTLTYAALPPPGATGGVASGYAAVCARLAAIDAEGSSLGEAERRRRYEREANHEFARSCLGMGTSLSLREWLLAGGCAFVCPLTGCALCDGGEEREVTVHNLQEYVYLLAQLWLADGVLAQANAFREGLAEVFPPAALQPFTLPELQTVLCGTMSIEWTEVELQRHVHPSGGYTKHSTVYQLLIDELLAMGNESRAKFLNFVTACPHLPPVGLSMLEIEVMPQHGGGLLPTAQTCGNKLYLPEYPSAKELRAGLAEAFANTEAGGLHEHQ</sequence>
<dbReference type="EMBL" id="JWZX01002641">
    <property type="protein sequence ID" value="KOO27940.1"/>
    <property type="molecule type" value="Genomic_DNA"/>
</dbReference>
<evidence type="ECO:0000256" key="3">
    <source>
        <dbReference type="PROSITE-ProRule" id="PRU00023"/>
    </source>
</evidence>
<evidence type="ECO:0000313" key="7">
    <source>
        <dbReference type="EMBL" id="KOO27940.1"/>
    </source>
</evidence>
<dbReference type="Pfam" id="PF00632">
    <property type="entry name" value="HECT"/>
    <property type="match status" value="1"/>
</dbReference>
<dbReference type="GO" id="GO:0061630">
    <property type="term" value="F:ubiquitin protein ligase activity"/>
    <property type="evidence" value="ECO:0007669"/>
    <property type="project" value="InterPro"/>
</dbReference>
<dbReference type="SMART" id="SM00248">
    <property type="entry name" value="ANK"/>
    <property type="match status" value="2"/>
</dbReference>
<keyword evidence="3" id="KW-0040">ANK repeat</keyword>
<dbReference type="GO" id="GO:0000209">
    <property type="term" value="P:protein polyubiquitination"/>
    <property type="evidence" value="ECO:0007669"/>
    <property type="project" value="TreeGrafter"/>
</dbReference>
<feature type="active site" description="Glycyl thioester intermediate" evidence="4">
    <location>
        <position position="1708"/>
    </location>
</feature>
<feature type="compositionally biased region" description="Basic and acidic residues" evidence="5">
    <location>
        <begin position="771"/>
        <end position="790"/>
    </location>
</feature>
<gene>
    <name evidence="7" type="ORF">Ctob_001243</name>
</gene>
<dbReference type="InterPro" id="IPR035983">
    <property type="entry name" value="Hect_E3_ubiquitin_ligase"/>
</dbReference>
<dbReference type="Gene3D" id="1.25.40.20">
    <property type="entry name" value="Ankyrin repeat-containing domain"/>
    <property type="match status" value="1"/>
</dbReference>
<dbReference type="SUPFAM" id="SSF56204">
    <property type="entry name" value="Hect, E3 ligase catalytic domain"/>
    <property type="match status" value="1"/>
</dbReference>
<accession>A0A0M0JN96</accession>
<dbReference type="GO" id="GO:0016607">
    <property type="term" value="C:nuclear speck"/>
    <property type="evidence" value="ECO:0007669"/>
    <property type="project" value="TreeGrafter"/>
</dbReference>
<keyword evidence="8" id="KW-1185">Reference proteome</keyword>
<organism evidence="7 8">
    <name type="scientific">Chrysochromulina tobinii</name>
    <dbReference type="NCBI Taxonomy" id="1460289"/>
    <lineage>
        <taxon>Eukaryota</taxon>
        <taxon>Haptista</taxon>
        <taxon>Haptophyta</taxon>
        <taxon>Prymnesiophyceae</taxon>
        <taxon>Prymnesiales</taxon>
        <taxon>Chrysochromulinaceae</taxon>
        <taxon>Chrysochromulina</taxon>
    </lineage>
</organism>
<dbReference type="Proteomes" id="UP000037460">
    <property type="component" value="Unassembled WGS sequence"/>
</dbReference>
<dbReference type="InterPro" id="IPR036770">
    <property type="entry name" value="Ankyrin_rpt-contain_sf"/>
</dbReference>
<feature type="region of interest" description="Disordered" evidence="5">
    <location>
        <begin position="520"/>
        <end position="549"/>
    </location>
</feature>
<dbReference type="InterPro" id="IPR002110">
    <property type="entry name" value="Ankyrin_rpt"/>
</dbReference>
<dbReference type="InterPro" id="IPR000569">
    <property type="entry name" value="HECT_dom"/>
</dbReference>
<dbReference type="PROSITE" id="PS50237">
    <property type="entry name" value="HECT"/>
    <property type="match status" value="1"/>
</dbReference>
<feature type="region of interest" description="Disordered" evidence="5">
    <location>
        <begin position="763"/>
        <end position="797"/>
    </location>
</feature>
<dbReference type="PANTHER" id="PTHR45670:SF1">
    <property type="entry name" value="E3 UBIQUITIN-PROTEIN LIGASE HECTD1"/>
    <property type="match status" value="1"/>
</dbReference>
<evidence type="ECO:0000259" key="6">
    <source>
        <dbReference type="PROSITE" id="PS50237"/>
    </source>
</evidence>
<dbReference type="GO" id="GO:0043161">
    <property type="term" value="P:proteasome-mediated ubiquitin-dependent protein catabolic process"/>
    <property type="evidence" value="ECO:0007669"/>
    <property type="project" value="TreeGrafter"/>
</dbReference>
<feature type="domain" description="HECT" evidence="6">
    <location>
        <begin position="1561"/>
        <end position="1740"/>
    </location>
</feature>
<dbReference type="PROSITE" id="PS50297">
    <property type="entry name" value="ANK_REP_REGION"/>
    <property type="match status" value="2"/>
</dbReference>